<dbReference type="InterPro" id="IPR000182">
    <property type="entry name" value="GNAT_dom"/>
</dbReference>
<dbReference type="InterPro" id="IPR037079">
    <property type="entry name" value="AF2212/PG0164-like_sf"/>
</dbReference>
<dbReference type="PANTHER" id="PTHR43441">
    <property type="entry name" value="RIBOSOMAL-PROTEIN-SERINE ACETYLTRANSFERASE"/>
    <property type="match status" value="1"/>
</dbReference>
<organism evidence="2 3">
    <name type="scientific">Umezawaea tangerina</name>
    <dbReference type="NCBI Taxonomy" id="84725"/>
    <lineage>
        <taxon>Bacteria</taxon>
        <taxon>Bacillati</taxon>
        <taxon>Actinomycetota</taxon>
        <taxon>Actinomycetes</taxon>
        <taxon>Pseudonocardiales</taxon>
        <taxon>Pseudonocardiaceae</taxon>
        <taxon>Umezawaea</taxon>
    </lineage>
</organism>
<sequence length="344" mass="37214">MTIALAVPATGSATALRLRPWRADDLPALLAAHRDPLLRRWLVTSLADETDARRWLEAQADGWASATRFSFAVVADDDDSAPLGHVVVKVATAGVAEVGYWTAAAARGQGIAARALDAVSRWAFGTQDLTRLDLLHATGNRASCRVAEKSGYPLRDLLPAAPPAFPDTGHRHVRTPPADRASAPTIAAMEARRFTATVSLEERGRVVVPVPFDPDQAWGAKARHHVTGTVADVRYRGVVDTSDTGRRIVLPTAWLRDNHVAPDDRVEVVLSPEGPQRADLAEDFAAALDAAPAAGAFFDSLAQFYRRAYLRWIDGTTRRPELRAARIAEVVDLLTAGVKQRPKP</sequence>
<reference evidence="2 3" key="1">
    <citation type="submission" date="2018-03" db="EMBL/GenBank/DDBJ databases">
        <title>Genomic Encyclopedia of Archaeal and Bacterial Type Strains, Phase II (KMG-II): from individual species to whole genera.</title>
        <authorList>
            <person name="Goeker M."/>
        </authorList>
    </citation>
    <scope>NUCLEOTIDE SEQUENCE [LARGE SCALE GENOMIC DNA]</scope>
    <source>
        <strain evidence="2 3">DSM 44720</strain>
    </source>
</reference>
<evidence type="ECO:0000313" key="3">
    <source>
        <dbReference type="Proteomes" id="UP000239494"/>
    </source>
</evidence>
<feature type="domain" description="N-acetyltransferase" evidence="1">
    <location>
        <begin position="16"/>
        <end position="168"/>
    </location>
</feature>
<dbReference type="Gene3D" id="2.40.30.100">
    <property type="entry name" value="AF2212/PG0164-like"/>
    <property type="match status" value="1"/>
</dbReference>
<dbReference type="SUPFAM" id="SSF141694">
    <property type="entry name" value="AF2212/PG0164-like"/>
    <property type="match status" value="1"/>
</dbReference>
<dbReference type="OrthoDB" id="5126993at2"/>
<dbReference type="InterPro" id="IPR015018">
    <property type="entry name" value="DUF1905"/>
</dbReference>
<dbReference type="InterPro" id="IPR051908">
    <property type="entry name" value="Ribosomal_N-acetyltransferase"/>
</dbReference>
<dbReference type="Pfam" id="PF08922">
    <property type="entry name" value="DUF1905"/>
    <property type="match status" value="1"/>
</dbReference>
<dbReference type="PANTHER" id="PTHR43441:SF10">
    <property type="entry name" value="ACETYLTRANSFERASE"/>
    <property type="match status" value="1"/>
</dbReference>
<evidence type="ECO:0000313" key="2">
    <source>
        <dbReference type="EMBL" id="PRY36686.1"/>
    </source>
</evidence>
<dbReference type="GO" id="GO:1990189">
    <property type="term" value="F:protein N-terminal-serine acetyltransferase activity"/>
    <property type="evidence" value="ECO:0007669"/>
    <property type="project" value="TreeGrafter"/>
</dbReference>
<protein>
    <submittedName>
        <fullName evidence="2">RimJ/RimL family protein N-acetyltransferase</fullName>
    </submittedName>
</protein>
<dbReference type="Pfam" id="PF13302">
    <property type="entry name" value="Acetyltransf_3"/>
    <property type="match status" value="1"/>
</dbReference>
<name>A0A2T0STF0_9PSEU</name>
<evidence type="ECO:0000259" key="1">
    <source>
        <dbReference type="PROSITE" id="PS51186"/>
    </source>
</evidence>
<keyword evidence="3" id="KW-1185">Reference proteome</keyword>
<dbReference type="InterPro" id="IPR016181">
    <property type="entry name" value="Acyl_CoA_acyltransferase"/>
</dbReference>
<proteinExistence type="predicted"/>
<keyword evidence="2" id="KW-0808">Transferase</keyword>
<accession>A0A2T0STF0</accession>
<comment type="caution">
    <text evidence="2">The sequence shown here is derived from an EMBL/GenBank/DDBJ whole genome shotgun (WGS) entry which is preliminary data.</text>
</comment>
<dbReference type="EMBL" id="PVTF01000011">
    <property type="protein sequence ID" value="PRY36686.1"/>
    <property type="molecule type" value="Genomic_DNA"/>
</dbReference>
<dbReference type="SUPFAM" id="SSF55729">
    <property type="entry name" value="Acyl-CoA N-acyltransferases (Nat)"/>
    <property type="match status" value="1"/>
</dbReference>
<dbReference type="GO" id="GO:0008999">
    <property type="term" value="F:protein-N-terminal-alanine acetyltransferase activity"/>
    <property type="evidence" value="ECO:0007669"/>
    <property type="project" value="TreeGrafter"/>
</dbReference>
<dbReference type="AlphaFoldDB" id="A0A2T0STF0"/>
<dbReference type="PROSITE" id="PS51186">
    <property type="entry name" value="GNAT"/>
    <property type="match status" value="1"/>
</dbReference>
<dbReference type="GO" id="GO:0005737">
    <property type="term" value="C:cytoplasm"/>
    <property type="evidence" value="ECO:0007669"/>
    <property type="project" value="TreeGrafter"/>
</dbReference>
<gene>
    <name evidence="2" type="ORF">CLV43_11158</name>
</gene>
<dbReference type="RefSeq" id="WP_106192068.1">
    <property type="nucleotide sequence ID" value="NZ_PVTF01000011.1"/>
</dbReference>
<dbReference type="Proteomes" id="UP000239494">
    <property type="component" value="Unassembled WGS sequence"/>
</dbReference>
<dbReference type="Gene3D" id="3.40.630.30">
    <property type="match status" value="1"/>
</dbReference>
<dbReference type="Pfam" id="PF13376">
    <property type="entry name" value="OmdA"/>
    <property type="match status" value="1"/>
</dbReference>